<evidence type="ECO:0000313" key="1">
    <source>
        <dbReference type="EMBL" id="MBE8724517.1"/>
    </source>
</evidence>
<evidence type="ECO:0008006" key="3">
    <source>
        <dbReference type="Google" id="ProtNLM"/>
    </source>
</evidence>
<protein>
    <recommendedName>
        <fullName evidence="3">WG repeat-containing protein</fullName>
    </recommendedName>
</protein>
<keyword evidence="2" id="KW-1185">Reference proteome</keyword>
<organism evidence="1 2">
    <name type="scientific">Flavobacterium hungaricum</name>
    <dbReference type="NCBI Taxonomy" id="2082725"/>
    <lineage>
        <taxon>Bacteria</taxon>
        <taxon>Pseudomonadati</taxon>
        <taxon>Bacteroidota</taxon>
        <taxon>Flavobacteriia</taxon>
        <taxon>Flavobacteriales</taxon>
        <taxon>Flavobacteriaceae</taxon>
        <taxon>Flavobacterium</taxon>
    </lineage>
</organism>
<gene>
    <name evidence="1" type="ORF">C4F50_06095</name>
</gene>
<accession>A0ABR9TGM7</accession>
<name>A0ABR9TGM7_9FLAO</name>
<evidence type="ECO:0000313" key="2">
    <source>
        <dbReference type="Proteomes" id="UP000640614"/>
    </source>
</evidence>
<comment type="caution">
    <text evidence="1">The sequence shown here is derived from an EMBL/GenBank/DDBJ whole genome shotgun (WGS) entry which is preliminary data.</text>
</comment>
<proteinExistence type="predicted"/>
<dbReference type="RefSeq" id="WP_193845502.1">
    <property type="nucleotide sequence ID" value="NZ_PRDM01000001.1"/>
</dbReference>
<dbReference type="EMBL" id="PRDM01000001">
    <property type="protein sequence ID" value="MBE8724517.1"/>
    <property type="molecule type" value="Genomic_DNA"/>
</dbReference>
<reference evidence="1 2" key="1">
    <citation type="submission" date="2018-07" db="EMBL/GenBank/DDBJ databases">
        <title>Genome assembly of strain KB82.</title>
        <authorList>
            <person name="Kukolya J."/>
            <person name="Horvath B."/>
            <person name="Nagy I."/>
            <person name="Toth A."/>
        </authorList>
    </citation>
    <scope>NUCLEOTIDE SEQUENCE [LARGE SCALE GENOMIC DNA]</scope>
    <source>
        <strain evidence="1 2">Kb82</strain>
    </source>
</reference>
<dbReference type="Proteomes" id="UP000640614">
    <property type="component" value="Unassembled WGS sequence"/>
</dbReference>
<sequence>MEKSKYVVIGPHISYELDKKEIETIISNDKKKNKKHIKLKDLKKILFSLLLITQVSFGQKVFKIKEGELQFIHPEKGVFVKKSNSLYHLKLEDIDHFEGLTKPLKYELEKVTEKEFEQVQKDSSTIIASKIISFDFKKLDNQRFTTKNDINEDDNYRFYKYNKNFFVVSVLEDSIQHQRNEYLIPYCILNFGGNKKIMYHSKGFIVPTKEKTQFLFDRSNLNDSFKNYDVSVYKNLNAIDIQVEQNELKLNSHFYTIDTLKNKKLQIKNPYNETVINKSFDSIVSNDYFIIGYRKGKTEIYNYTFKKFNLKNIRAFNFARFYPNMQIIEGDSLRRINLIGENYKKEDASYSTDGAQYFPDMGTGFEITAENDEFYITGEISSLVLNFGDSRRKHKLYNREQFETIQYANEGLYTITSYSEMMGTTMSYPVCFYTKLKNGKFNLNTLDYLIAENPSIEIENYNNQLPKNCDNITVLDQQNYRIEKNGLFTYYPMMKEIKYKKLDNFKGNYARFELPNGQKGWLSLDGKEYLDQNF</sequence>